<dbReference type="GO" id="GO:0000978">
    <property type="term" value="F:RNA polymerase II cis-regulatory region sequence-specific DNA binding"/>
    <property type="evidence" value="ECO:0007669"/>
    <property type="project" value="InterPro"/>
</dbReference>
<keyword evidence="4" id="KW-0863">Zinc-finger</keyword>
<reference evidence="11" key="2">
    <citation type="submission" date="2020-02" db="EMBL/GenBank/DDBJ databases">
        <authorList>
            <person name="Gilchrist C.L.M."/>
            <person name="Chooi Y.-H."/>
        </authorList>
    </citation>
    <scope>NUCLEOTIDE SEQUENCE</scope>
    <source>
        <strain evidence="11">MST-FP2251</strain>
    </source>
</reference>
<dbReference type="GO" id="GO:0000785">
    <property type="term" value="C:chromatin"/>
    <property type="evidence" value="ECO:0007669"/>
    <property type="project" value="TreeGrafter"/>
</dbReference>
<feature type="domain" description="Xylanolytic transcriptional activator regulatory" evidence="10">
    <location>
        <begin position="450"/>
        <end position="730"/>
    </location>
</feature>
<keyword evidence="7" id="KW-0804">Transcription</keyword>
<dbReference type="EMBL" id="VCAU01000076">
    <property type="protein sequence ID" value="KAF9886503.1"/>
    <property type="molecule type" value="Genomic_DNA"/>
</dbReference>
<dbReference type="GO" id="GO:0006351">
    <property type="term" value="P:DNA-templated transcription"/>
    <property type="evidence" value="ECO:0007669"/>
    <property type="project" value="InterPro"/>
</dbReference>
<evidence type="ECO:0000256" key="2">
    <source>
        <dbReference type="ARBA" id="ARBA00022723"/>
    </source>
</evidence>
<dbReference type="PANTHER" id="PTHR40626:SF10">
    <property type="entry name" value="C2H2-TYPE DOMAIN-CONTAINING PROTEIN"/>
    <property type="match status" value="1"/>
</dbReference>
<feature type="compositionally biased region" description="Polar residues" evidence="9">
    <location>
        <begin position="212"/>
        <end position="221"/>
    </location>
</feature>
<protein>
    <recommendedName>
        <fullName evidence="10">Xylanolytic transcriptional activator regulatory domain-containing protein</fullName>
    </recommendedName>
</protein>
<keyword evidence="12" id="KW-1185">Reference proteome</keyword>
<evidence type="ECO:0000256" key="9">
    <source>
        <dbReference type="SAM" id="MobiDB-lite"/>
    </source>
</evidence>
<dbReference type="CDD" id="cd12148">
    <property type="entry name" value="fungal_TF_MHR"/>
    <property type="match status" value="1"/>
</dbReference>
<sequence>MSDTCDDGHLIDRCIGSVITVLGRAVLMTELLSDILQMCYNERWLVFEGIWQNTGEKVILKARYELDPRNLRPDEVDGILPLARQNFITECEGSGRTPRLLGNGQMLQGPVDPYPRLGFIRVIIMTKAPGPSLVNRMARLDEEHISIIRDQLVHVLEYMRLRGWGFASPGREQIFWDAGHRTMHHQTDKFQNVAYTPPSFASNSFTNLQPRSTWTQPPQQVEENHGRASIATGTSDDMNTWKDIFESRHQKFGHGPVTPSTQQPSPVVGNGNDNNSRQLQCDLQMPPDDAVVHWDPSLRISNTSTAPASHHHLVPDYELEDNSLFSAQDLLVLQDLEMFSNNMGLNNNWYLPSEPSITQIFAGDSNANTIQMASIAHSTDAQSSSRDHSLSKLPTDREVVAEFGVLTLPILTITNQHRDRLLQALAKSYPTVADASLPSCHSLSRFVNGFFDGFYPHLPMVHIPTFRINECEPDILLAMCALGAEVRHEKRKAVQLFRAARDILQQTTSERELVGAAEKVNNSGNERHESTRQKVIMREARCIFLLIAFATWQDDESIAREAFKLQSSLARCVRESGLEEGEYSNNVDWSTWVQQESDRRVKLFSFAFLNIHSIAFGTPPVILTEEINLRLPCSCLDWIAPNQEKWQLVRRSGCQEQMLFQNALCHVMKSHQEPYVPSSHIPSPMANYILLHAIIQQIILIYHALGPYNDANHSLINGQKEIMRNALHAWTSLWQRAPESSLDPRNPNGPVTFTSTALLGVAYVRLSFNIGSYKILRSRDPQHIASHLLQIPRVPAGPHLLPAILHATHALSIPVKLGVNFVAQSHAFVWSVQHSLCGLEFAIFLSKWLFCISDSQARHSLDEHETRLVSWISDIVEEGRTSGDDDLWAKPSQPSDCAYLGVAVVKLWGRLIRGNEQWSLMRVIGGGLDIYAETCEQDIGHTQATT</sequence>
<comment type="subcellular location">
    <subcellularLocation>
        <location evidence="1">Nucleus</location>
    </subcellularLocation>
</comment>
<comment type="caution">
    <text evidence="11">The sequence shown here is derived from an EMBL/GenBank/DDBJ whole genome shotgun (WGS) entry which is preliminary data.</text>
</comment>
<proteinExistence type="predicted"/>
<keyword evidence="3" id="KW-0677">Repeat</keyword>
<evidence type="ECO:0000256" key="6">
    <source>
        <dbReference type="ARBA" id="ARBA00023015"/>
    </source>
</evidence>
<dbReference type="InterPro" id="IPR051059">
    <property type="entry name" value="VerF-like"/>
</dbReference>
<evidence type="ECO:0000256" key="5">
    <source>
        <dbReference type="ARBA" id="ARBA00022833"/>
    </source>
</evidence>
<evidence type="ECO:0000256" key="4">
    <source>
        <dbReference type="ARBA" id="ARBA00022771"/>
    </source>
</evidence>
<organism evidence="11 12">
    <name type="scientific">Aspergillus nanangensis</name>
    <dbReference type="NCBI Taxonomy" id="2582783"/>
    <lineage>
        <taxon>Eukaryota</taxon>
        <taxon>Fungi</taxon>
        <taxon>Dikarya</taxon>
        <taxon>Ascomycota</taxon>
        <taxon>Pezizomycotina</taxon>
        <taxon>Eurotiomycetes</taxon>
        <taxon>Eurotiomycetidae</taxon>
        <taxon>Eurotiales</taxon>
        <taxon>Aspergillaceae</taxon>
        <taxon>Aspergillus</taxon>
        <taxon>Aspergillus subgen. Circumdati</taxon>
    </lineage>
</organism>
<gene>
    <name evidence="11" type="ORF">FE257_011410</name>
</gene>
<dbReference type="Proteomes" id="UP001194746">
    <property type="component" value="Unassembled WGS sequence"/>
</dbReference>
<name>A0AAD4CIR8_ASPNN</name>
<feature type="region of interest" description="Disordered" evidence="9">
    <location>
        <begin position="212"/>
        <end position="237"/>
    </location>
</feature>
<evidence type="ECO:0000256" key="3">
    <source>
        <dbReference type="ARBA" id="ARBA00022737"/>
    </source>
</evidence>
<evidence type="ECO:0000256" key="8">
    <source>
        <dbReference type="ARBA" id="ARBA00023242"/>
    </source>
</evidence>
<evidence type="ECO:0000256" key="1">
    <source>
        <dbReference type="ARBA" id="ARBA00004123"/>
    </source>
</evidence>
<dbReference type="InterPro" id="IPR007219">
    <property type="entry name" value="XnlR_reg_dom"/>
</dbReference>
<keyword evidence="8" id="KW-0539">Nucleus</keyword>
<keyword evidence="2" id="KW-0479">Metal-binding</keyword>
<dbReference type="GO" id="GO:0000981">
    <property type="term" value="F:DNA-binding transcription factor activity, RNA polymerase II-specific"/>
    <property type="evidence" value="ECO:0007669"/>
    <property type="project" value="InterPro"/>
</dbReference>
<dbReference type="GO" id="GO:0008270">
    <property type="term" value="F:zinc ion binding"/>
    <property type="evidence" value="ECO:0007669"/>
    <property type="project" value="UniProtKB-KW"/>
</dbReference>
<dbReference type="GO" id="GO:0005634">
    <property type="term" value="C:nucleus"/>
    <property type="evidence" value="ECO:0007669"/>
    <property type="project" value="UniProtKB-SubCell"/>
</dbReference>
<dbReference type="Pfam" id="PF04082">
    <property type="entry name" value="Fungal_trans"/>
    <property type="match status" value="1"/>
</dbReference>
<evidence type="ECO:0000256" key="7">
    <source>
        <dbReference type="ARBA" id="ARBA00023163"/>
    </source>
</evidence>
<accession>A0AAD4CIR8</accession>
<reference evidence="11" key="1">
    <citation type="journal article" date="2019" name="Beilstein J. Org. Chem.">
        <title>Nanangenines: drimane sesquiterpenoids as the dominant metabolite cohort of a novel Australian fungus, Aspergillus nanangensis.</title>
        <authorList>
            <person name="Lacey H.J."/>
            <person name="Gilchrist C.L.M."/>
            <person name="Crombie A."/>
            <person name="Kalaitzis J.A."/>
            <person name="Vuong D."/>
            <person name="Rutledge P.J."/>
            <person name="Turner P."/>
            <person name="Pitt J.I."/>
            <person name="Lacey E."/>
            <person name="Chooi Y.H."/>
            <person name="Piggott A.M."/>
        </authorList>
    </citation>
    <scope>NUCLEOTIDE SEQUENCE</scope>
    <source>
        <strain evidence="11">MST-FP2251</strain>
    </source>
</reference>
<evidence type="ECO:0000313" key="12">
    <source>
        <dbReference type="Proteomes" id="UP001194746"/>
    </source>
</evidence>
<keyword evidence="6" id="KW-0805">Transcription regulation</keyword>
<dbReference type="AlphaFoldDB" id="A0AAD4CIR8"/>
<dbReference type="PANTHER" id="PTHR40626">
    <property type="entry name" value="MIP31509P"/>
    <property type="match status" value="1"/>
</dbReference>
<keyword evidence="5" id="KW-0862">Zinc</keyword>
<evidence type="ECO:0000313" key="11">
    <source>
        <dbReference type="EMBL" id="KAF9886503.1"/>
    </source>
</evidence>
<feature type="compositionally biased region" description="Polar residues" evidence="9">
    <location>
        <begin position="258"/>
        <end position="277"/>
    </location>
</feature>
<feature type="region of interest" description="Disordered" evidence="9">
    <location>
        <begin position="252"/>
        <end position="277"/>
    </location>
</feature>
<evidence type="ECO:0000259" key="10">
    <source>
        <dbReference type="Pfam" id="PF04082"/>
    </source>
</evidence>